<dbReference type="PROSITE" id="PS51257">
    <property type="entry name" value="PROKAR_LIPOPROTEIN"/>
    <property type="match status" value="1"/>
</dbReference>
<keyword evidence="2" id="KW-1003">Cell membrane</keyword>
<keyword evidence="4" id="KW-0145">Chemotaxis</keyword>
<dbReference type="PROSITE" id="PS50885">
    <property type="entry name" value="HAMP"/>
    <property type="match status" value="1"/>
</dbReference>
<dbReference type="SMART" id="SM00283">
    <property type="entry name" value="MA"/>
    <property type="match status" value="1"/>
</dbReference>
<dbReference type="EMBL" id="VWRT01000001">
    <property type="protein sequence ID" value="KAE8440272.1"/>
    <property type="molecule type" value="Genomic_DNA"/>
</dbReference>
<dbReference type="Gene3D" id="1.10.287.950">
    <property type="entry name" value="Methyl-accepting chemotaxis protein"/>
    <property type="match status" value="1"/>
</dbReference>
<keyword evidence="8 12" id="KW-0472">Membrane</keyword>
<dbReference type="Pfam" id="PF02203">
    <property type="entry name" value="TarH"/>
    <property type="match status" value="1"/>
</dbReference>
<comment type="similarity">
    <text evidence="10">Belongs to the methyl-accepting chemotaxis (MCP) protein family.</text>
</comment>
<reference evidence="15 16" key="1">
    <citation type="submission" date="2019-09" db="EMBL/GenBank/DDBJ databases">
        <title>The Halomonas whole genome shotgun (WGS).</title>
        <authorList>
            <person name="Xie Z."/>
        </authorList>
    </citation>
    <scope>NUCLEOTIDE SEQUENCE [LARGE SCALE GENOMIC DNA]</scope>
    <source>
        <strain evidence="15 16">NBT06E8</strain>
    </source>
</reference>
<dbReference type="PANTHER" id="PTHR43531">
    <property type="entry name" value="PROTEIN ICFG"/>
    <property type="match status" value="1"/>
</dbReference>
<evidence type="ECO:0000256" key="1">
    <source>
        <dbReference type="ARBA" id="ARBA00004429"/>
    </source>
</evidence>
<evidence type="ECO:0000259" key="14">
    <source>
        <dbReference type="PROSITE" id="PS50885"/>
    </source>
</evidence>
<organism evidence="15 16">
    <name type="scientific">Vreelandella piezotolerans</name>
    <dbReference type="NCBI Taxonomy" id="2609667"/>
    <lineage>
        <taxon>Bacteria</taxon>
        <taxon>Pseudomonadati</taxon>
        <taxon>Pseudomonadota</taxon>
        <taxon>Gammaproteobacteria</taxon>
        <taxon>Oceanospirillales</taxon>
        <taxon>Halomonadaceae</taxon>
        <taxon>Vreelandella</taxon>
    </lineage>
</organism>
<dbReference type="InterPro" id="IPR004090">
    <property type="entry name" value="Chemotax_Me-accpt_rcpt"/>
</dbReference>
<evidence type="ECO:0000256" key="6">
    <source>
        <dbReference type="ARBA" id="ARBA00022692"/>
    </source>
</evidence>
<evidence type="ECO:0000256" key="9">
    <source>
        <dbReference type="ARBA" id="ARBA00023224"/>
    </source>
</evidence>
<feature type="domain" description="HAMP" evidence="14">
    <location>
        <begin position="217"/>
        <end position="269"/>
    </location>
</feature>
<evidence type="ECO:0000256" key="4">
    <source>
        <dbReference type="ARBA" id="ARBA00022500"/>
    </source>
</evidence>
<dbReference type="InterPro" id="IPR003122">
    <property type="entry name" value="Tar_rcpt_lig-bd"/>
</dbReference>
<evidence type="ECO:0000256" key="3">
    <source>
        <dbReference type="ARBA" id="ARBA00022481"/>
    </source>
</evidence>
<keyword evidence="16" id="KW-1185">Reference proteome</keyword>
<protein>
    <submittedName>
        <fullName evidence="15">HAMP domain-containing protein</fullName>
    </submittedName>
</protein>
<comment type="caution">
    <text evidence="15">The sequence shown here is derived from an EMBL/GenBank/DDBJ whole genome shotgun (WGS) entry which is preliminary data.</text>
</comment>
<evidence type="ECO:0000256" key="11">
    <source>
        <dbReference type="PROSITE-ProRule" id="PRU00284"/>
    </source>
</evidence>
<evidence type="ECO:0000256" key="2">
    <source>
        <dbReference type="ARBA" id="ARBA00022475"/>
    </source>
</evidence>
<evidence type="ECO:0000256" key="10">
    <source>
        <dbReference type="ARBA" id="ARBA00029447"/>
    </source>
</evidence>
<dbReference type="CDD" id="cd11386">
    <property type="entry name" value="MCP_signal"/>
    <property type="match status" value="1"/>
</dbReference>
<proteinExistence type="inferred from homology"/>
<evidence type="ECO:0000313" key="16">
    <source>
        <dbReference type="Proteomes" id="UP000466130"/>
    </source>
</evidence>
<feature type="domain" description="Methyl-accepting transducer" evidence="13">
    <location>
        <begin position="274"/>
        <end position="496"/>
    </location>
</feature>
<keyword evidence="7 12" id="KW-1133">Transmembrane helix</keyword>
<evidence type="ECO:0000256" key="8">
    <source>
        <dbReference type="ARBA" id="ARBA00023136"/>
    </source>
</evidence>
<accession>A0ABQ6XF59</accession>
<keyword evidence="6 12" id="KW-0812">Transmembrane</keyword>
<evidence type="ECO:0000259" key="13">
    <source>
        <dbReference type="PROSITE" id="PS50111"/>
    </source>
</evidence>
<dbReference type="SUPFAM" id="SSF58104">
    <property type="entry name" value="Methyl-accepting chemotaxis protein (MCP) signaling domain"/>
    <property type="match status" value="1"/>
</dbReference>
<name>A0ABQ6XF59_9GAMM</name>
<dbReference type="InterPro" id="IPR004089">
    <property type="entry name" value="MCPsignal_dom"/>
</dbReference>
<dbReference type="Pfam" id="PF00672">
    <property type="entry name" value="HAMP"/>
    <property type="match status" value="1"/>
</dbReference>
<dbReference type="PRINTS" id="PR00260">
    <property type="entry name" value="CHEMTRNSDUCR"/>
</dbReference>
<keyword evidence="3" id="KW-0488">Methylation</keyword>
<keyword evidence="9 11" id="KW-0807">Transducer</keyword>
<evidence type="ECO:0000256" key="5">
    <source>
        <dbReference type="ARBA" id="ARBA00022519"/>
    </source>
</evidence>
<dbReference type="InterPro" id="IPR003660">
    <property type="entry name" value="HAMP_dom"/>
</dbReference>
<evidence type="ECO:0000256" key="7">
    <source>
        <dbReference type="ARBA" id="ARBA00022989"/>
    </source>
</evidence>
<keyword evidence="5" id="KW-0997">Cell inner membrane</keyword>
<dbReference type="CDD" id="cd06225">
    <property type="entry name" value="HAMP"/>
    <property type="match status" value="1"/>
</dbReference>
<evidence type="ECO:0000313" key="15">
    <source>
        <dbReference type="EMBL" id="KAE8440272.1"/>
    </source>
</evidence>
<gene>
    <name evidence="15" type="ORF">F1978_03045</name>
</gene>
<feature type="transmembrane region" description="Helical" evidence="12">
    <location>
        <begin position="14"/>
        <end position="34"/>
    </location>
</feature>
<dbReference type="PROSITE" id="PS50111">
    <property type="entry name" value="CHEMOTAXIS_TRANSDUC_2"/>
    <property type="match status" value="1"/>
</dbReference>
<comment type="subcellular location">
    <subcellularLocation>
        <location evidence="1">Cell inner membrane</location>
        <topology evidence="1">Multi-pass membrane protein</topology>
    </subcellularLocation>
</comment>
<dbReference type="Proteomes" id="UP000466130">
    <property type="component" value="Unassembled WGS sequence"/>
</dbReference>
<dbReference type="Pfam" id="PF00015">
    <property type="entry name" value="MCPsignal"/>
    <property type="match status" value="1"/>
</dbReference>
<dbReference type="PANTHER" id="PTHR43531:SF11">
    <property type="entry name" value="METHYL-ACCEPTING CHEMOTAXIS PROTEIN 3"/>
    <property type="match status" value="1"/>
</dbReference>
<evidence type="ECO:0000256" key="12">
    <source>
        <dbReference type="SAM" id="Phobius"/>
    </source>
</evidence>
<dbReference type="InterPro" id="IPR051310">
    <property type="entry name" value="MCP_chemotaxis"/>
</dbReference>
<sequence length="551" mass="60122">MTLTKLENISLRQLSLSALLLMAGCLLMFAALAWHIMQQSQRDLAALELVNVQQASSLNRLHIASLEGLNRMDRALERQLRPSLGDPIAALEAVEYELNEMSQALDSFLQATQNSPYSALRDAIDDRAHQLLASMDAQHDAITSGDRSGYRQITLEAMAHSEALASHARAFYQVADQQGVSLMQKAEQRGGMVAVGLALGMAISLALMGSLIWLGHYQLLQPIRHLIVHFRHMADGDLSKAVPARGNNEIGQLYAALGVMQTSLIGTVTQLHDNSQHVFQSAQRLALGNEDLATRTHQQTTSLDSTATNVHTLTDSVAHTAEHALQAKELTEHATAQAQRSHQTMEAFLSTMGEIDTHAKQVNDIVNVINSISFQTNLLALNASVEAARAGEQGRGFAVVAAEVRSLATRSAEAATQIRHLLASSNASIERGNQLSRDASQQFEEMVGSISSTRRVITDIADAAHLQHQHIEEINKTLQEQTHVTQANARQVDATAQDAMSLESAAEGMREKAAQFKVNQQCRASDYQWRAADSSPTLPINHTQRESALLE</sequence>
<feature type="transmembrane region" description="Helical" evidence="12">
    <location>
        <begin position="192"/>
        <end position="214"/>
    </location>
</feature>
<dbReference type="SMART" id="SM00304">
    <property type="entry name" value="HAMP"/>
    <property type="match status" value="1"/>
</dbReference>